<evidence type="ECO:0000313" key="3">
    <source>
        <dbReference type="Proteomes" id="UP000195967"/>
    </source>
</evidence>
<dbReference type="Proteomes" id="UP000195967">
    <property type="component" value="Unassembled WGS sequence"/>
</dbReference>
<dbReference type="EMBL" id="NDYO01000004">
    <property type="protein sequence ID" value="OUT11843.1"/>
    <property type="molecule type" value="Genomic_DNA"/>
</dbReference>
<proteinExistence type="predicted"/>
<organism evidence="2 3">
    <name type="scientific">Campylobacter concisus</name>
    <dbReference type="NCBI Taxonomy" id="199"/>
    <lineage>
        <taxon>Bacteria</taxon>
        <taxon>Pseudomonadati</taxon>
        <taxon>Campylobacterota</taxon>
        <taxon>Epsilonproteobacteria</taxon>
        <taxon>Campylobacterales</taxon>
        <taxon>Campylobacteraceae</taxon>
        <taxon>Campylobacter</taxon>
    </lineage>
</organism>
<evidence type="ECO:0000256" key="1">
    <source>
        <dbReference type="SAM" id="MobiDB-lite"/>
    </source>
</evidence>
<comment type="caution">
    <text evidence="2">The sequence shown here is derived from an EMBL/GenBank/DDBJ whole genome shotgun (WGS) entry which is preliminary data.</text>
</comment>
<feature type="compositionally biased region" description="Polar residues" evidence="1">
    <location>
        <begin position="14"/>
        <end position="29"/>
    </location>
</feature>
<accession>A0A1Y5MX66</accession>
<evidence type="ECO:0008006" key="4">
    <source>
        <dbReference type="Google" id="ProtNLM"/>
    </source>
</evidence>
<sequence>MNTYPSYPPIVVGSSRTLRNPTHRSSSDGGYTITRKKWTKPKSSYSLNYPALNAEQFKILRDFFVENQGQAFKFRYPLEDETKICVFSMDDLKADDNMQSHCAVKVEIVEI</sequence>
<protein>
    <recommendedName>
        <fullName evidence="4">Phage tail protein</fullName>
    </recommendedName>
</protein>
<feature type="region of interest" description="Disordered" evidence="1">
    <location>
        <begin position="1"/>
        <end position="33"/>
    </location>
</feature>
<name>A0A1Y5MX66_9BACT</name>
<evidence type="ECO:0000313" key="2">
    <source>
        <dbReference type="EMBL" id="OUT11843.1"/>
    </source>
</evidence>
<dbReference type="RefSeq" id="WP_087584265.1">
    <property type="nucleotide sequence ID" value="NZ_CABMKR010000004.1"/>
</dbReference>
<dbReference type="AlphaFoldDB" id="A0A1Y5MX66"/>
<reference evidence="2 3" key="1">
    <citation type="submission" date="2017-04" db="EMBL/GenBank/DDBJ databases">
        <title>Complete genome of Campylobacter concisus ATCC 33237T and draft genomes for an additional eight well characterized C. concisus strains.</title>
        <authorList>
            <person name="Cornelius A.J."/>
            <person name="Miller W.G."/>
            <person name="Lastovica A.J."/>
            <person name="On S.L."/>
            <person name="French N.P."/>
            <person name="Vandenberg O."/>
            <person name="Biggs P.J."/>
        </authorList>
    </citation>
    <scope>NUCLEOTIDE SEQUENCE [LARGE SCALE GENOMIC DNA]</scope>
    <source>
        <strain evidence="2 3">Lasto28.99</strain>
    </source>
</reference>
<gene>
    <name evidence="2" type="ORF">B9N62_02695</name>
</gene>